<dbReference type="RefSeq" id="WP_109339607.1">
    <property type="nucleotide sequence ID" value="NZ_CP029347.1"/>
</dbReference>
<dbReference type="AlphaFoldDB" id="A0A2S2E2Y1"/>
<dbReference type="EC" id="2.3.1.-" evidence="2"/>
<keyword evidence="2" id="KW-0012">Acyltransferase</keyword>
<organism evidence="2 3">
    <name type="scientific">Saliniradius amylolyticus</name>
    <dbReference type="NCBI Taxonomy" id="2183582"/>
    <lineage>
        <taxon>Bacteria</taxon>
        <taxon>Pseudomonadati</taxon>
        <taxon>Pseudomonadota</taxon>
        <taxon>Gammaproteobacteria</taxon>
        <taxon>Alteromonadales</taxon>
        <taxon>Alteromonadaceae</taxon>
        <taxon>Saliniradius</taxon>
    </lineage>
</organism>
<dbReference type="SUPFAM" id="SSF55729">
    <property type="entry name" value="Acyl-CoA N-acyltransferases (Nat)"/>
    <property type="match status" value="1"/>
</dbReference>
<dbReference type="PROSITE" id="PS51186">
    <property type="entry name" value="GNAT"/>
    <property type="match status" value="1"/>
</dbReference>
<keyword evidence="2" id="KW-0808">Transferase</keyword>
<dbReference type="GO" id="GO:0016747">
    <property type="term" value="F:acyltransferase activity, transferring groups other than amino-acyl groups"/>
    <property type="evidence" value="ECO:0007669"/>
    <property type="project" value="InterPro"/>
</dbReference>
<dbReference type="PANTHER" id="PTHR43415:SF3">
    <property type="entry name" value="GNAT-FAMILY ACETYLTRANSFERASE"/>
    <property type="match status" value="1"/>
</dbReference>
<dbReference type="EMBL" id="CP029347">
    <property type="protein sequence ID" value="AWL11998.1"/>
    <property type="molecule type" value="Genomic_DNA"/>
</dbReference>
<dbReference type="KEGG" id="salh:HMF8227_01523"/>
<name>A0A2S2E2Y1_9ALTE</name>
<accession>A0A2S2E2Y1</accession>
<dbReference type="InterPro" id="IPR000182">
    <property type="entry name" value="GNAT_dom"/>
</dbReference>
<evidence type="ECO:0000313" key="2">
    <source>
        <dbReference type="EMBL" id="AWL11998.1"/>
    </source>
</evidence>
<keyword evidence="3" id="KW-1185">Reference proteome</keyword>
<dbReference type="Gene3D" id="3.40.630.30">
    <property type="match status" value="1"/>
</dbReference>
<dbReference type="PANTHER" id="PTHR43415">
    <property type="entry name" value="SPERMIDINE N(1)-ACETYLTRANSFERASE"/>
    <property type="match status" value="1"/>
</dbReference>
<dbReference type="Proteomes" id="UP000245728">
    <property type="component" value="Chromosome"/>
</dbReference>
<reference evidence="2 3" key="1">
    <citation type="submission" date="2018-05" db="EMBL/GenBank/DDBJ databases">
        <title>Salinimonas sp. HMF8227 Genome sequencing and assembly.</title>
        <authorList>
            <person name="Kang H."/>
            <person name="Kang J."/>
            <person name="Cha I."/>
            <person name="Kim H."/>
            <person name="Joh K."/>
        </authorList>
    </citation>
    <scope>NUCLEOTIDE SEQUENCE [LARGE SCALE GENOMIC DNA]</scope>
    <source>
        <strain evidence="2 3">HMF8227</strain>
    </source>
</reference>
<gene>
    <name evidence="2" type="primary">yhhY</name>
    <name evidence="2" type="ORF">HMF8227_01523</name>
</gene>
<dbReference type="CDD" id="cd04301">
    <property type="entry name" value="NAT_SF"/>
    <property type="match status" value="1"/>
</dbReference>
<evidence type="ECO:0000313" key="3">
    <source>
        <dbReference type="Proteomes" id="UP000245728"/>
    </source>
</evidence>
<protein>
    <submittedName>
        <fullName evidence="2">Putative N-acetyltransferase YhhY</fullName>
        <ecNumber evidence="2">2.3.1.-</ecNumber>
    </submittedName>
</protein>
<dbReference type="Pfam" id="PF00583">
    <property type="entry name" value="Acetyltransf_1"/>
    <property type="match status" value="1"/>
</dbReference>
<proteinExistence type="predicted"/>
<evidence type="ECO:0000259" key="1">
    <source>
        <dbReference type="PROSITE" id="PS51186"/>
    </source>
</evidence>
<dbReference type="InterPro" id="IPR016181">
    <property type="entry name" value="Acyl_CoA_acyltransferase"/>
</dbReference>
<feature type="domain" description="N-acetyltransferase" evidence="1">
    <location>
        <begin position="3"/>
        <end position="161"/>
    </location>
</feature>
<dbReference type="OrthoDB" id="336415at2"/>
<sequence length="171" mass="19999">MEFNIRHLEKSDAESLADTYRFTEVTEQTSQLPYMSSETVSDLFFSTRNYTLVAEQGGRIMGHVSLFLSDKARERHCASLAIAIHPDAQGKGLGRRLMHSMLEQADNWLNLVRIELEVHSDNKPAIELYKKYDFEIEGEKRFATFKRGQYHNLLIMARLRKEDRERERRAC</sequence>